<dbReference type="OMA" id="RREYEEC"/>
<dbReference type="AlphaFoldDB" id="A0A921RXM3"/>
<organism evidence="5 6">
    <name type="scientific">Sorghum bicolor</name>
    <name type="common">Sorghum</name>
    <name type="synonym">Sorghum vulgare</name>
    <dbReference type="NCBI Taxonomy" id="4558"/>
    <lineage>
        <taxon>Eukaryota</taxon>
        <taxon>Viridiplantae</taxon>
        <taxon>Streptophyta</taxon>
        <taxon>Embryophyta</taxon>
        <taxon>Tracheophyta</taxon>
        <taxon>Spermatophyta</taxon>
        <taxon>Magnoliopsida</taxon>
        <taxon>Liliopsida</taxon>
        <taxon>Poales</taxon>
        <taxon>Poaceae</taxon>
        <taxon>PACMAD clade</taxon>
        <taxon>Panicoideae</taxon>
        <taxon>Andropogonodae</taxon>
        <taxon>Andropogoneae</taxon>
        <taxon>Sorghinae</taxon>
        <taxon>Sorghum</taxon>
    </lineage>
</organism>
<reference evidence="5" key="2">
    <citation type="submission" date="2020-10" db="EMBL/GenBank/DDBJ databases">
        <authorList>
            <person name="Cooper E.A."/>
            <person name="Brenton Z.W."/>
            <person name="Flinn B.S."/>
            <person name="Jenkins J."/>
            <person name="Shu S."/>
            <person name="Flowers D."/>
            <person name="Luo F."/>
            <person name="Wang Y."/>
            <person name="Xia P."/>
            <person name="Barry K."/>
            <person name="Daum C."/>
            <person name="Lipzen A."/>
            <person name="Yoshinaga Y."/>
            <person name="Schmutz J."/>
            <person name="Saski C."/>
            <person name="Vermerris W."/>
            <person name="Kresovich S."/>
        </authorList>
    </citation>
    <scope>NUCLEOTIDE SEQUENCE</scope>
</reference>
<dbReference type="FunFam" id="2.60.40.420:FF:000034">
    <property type="entry name" value="Cupredoxin superfamily protein"/>
    <property type="match status" value="1"/>
</dbReference>
<evidence type="ECO:0000256" key="2">
    <source>
        <dbReference type="ARBA" id="ARBA00023180"/>
    </source>
</evidence>
<dbReference type="SUPFAM" id="SSF49503">
    <property type="entry name" value="Cupredoxins"/>
    <property type="match status" value="1"/>
</dbReference>
<accession>A0A921RXM3</accession>
<dbReference type="GO" id="GO:0009055">
    <property type="term" value="F:electron transfer activity"/>
    <property type="evidence" value="ECO:0007669"/>
    <property type="project" value="InterPro"/>
</dbReference>
<dbReference type="InterPro" id="IPR039391">
    <property type="entry name" value="Phytocyanin-like"/>
</dbReference>
<dbReference type="Gene3D" id="2.60.40.420">
    <property type="entry name" value="Cupredoxins - blue copper proteins"/>
    <property type="match status" value="1"/>
</dbReference>
<dbReference type="Proteomes" id="UP000807115">
    <property type="component" value="Chromosome 1"/>
</dbReference>
<feature type="signal peptide" evidence="3">
    <location>
        <begin position="1"/>
        <end position="27"/>
    </location>
</feature>
<name>A0A921RXM3_SORBI</name>
<dbReference type="EMBL" id="CM027680">
    <property type="protein sequence ID" value="KAG0548378.1"/>
    <property type="molecule type" value="Genomic_DNA"/>
</dbReference>
<dbReference type="Pfam" id="PF02298">
    <property type="entry name" value="Cu_bind_like"/>
    <property type="match status" value="1"/>
</dbReference>
<dbReference type="Gramene" id="EER91162">
    <property type="protein sequence ID" value="EER91162"/>
    <property type="gene ID" value="SORBI_3001G154000"/>
</dbReference>
<reference evidence="5" key="1">
    <citation type="journal article" date="2019" name="BMC Genomics">
        <title>A new reference genome for Sorghum bicolor reveals high levels of sequence similarity between sweet and grain genotypes: implications for the genetics of sugar metabolism.</title>
        <authorList>
            <person name="Cooper E.A."/>
            <person name="Brenton Z.W."/>
            <person name="Flinn B.S."/>
            <person name="Jenkins J."/>
            <person name="Shu S."/>
            <person name="Flowers D."/>
            <person name="Luo F."/>
            <person name="Wang Y."/>
            <person name="Xia P."/>
            <person name="Barry K."/>
            <person name="Daum C."/>
            <person name="Lipzen A."/>
            <person name="Yoshinaga Y."/>
            <person name="Schmutz J."/>
            <person name="Saski C."/>
            <person name="Vermerris W."/>
            <person name="Kresovich S."/>
        </authorList>
    </citation>
    <scope>NUCLEOTIDE SEQUENCE</scope>
</reference>
<dbReference type="OrthoDB" id="2015260at2759"/>
<sequence length="130" mass="14528">MGTLGAATMATLLTVVVVLLLPPPTAATDHVVGGSMWSIPLRDGQYLAWSYNTTFYAGDNLVFRFPIGFYDVVQVSRREYEDCTADDPYSNFRVPPAVVPLDYKGMRYYVCSVGNYCKLGMKFHVTIQPR</sequence>
<evidence type="ECO:0000256" key="1">
    <source>
        <dbReference type="ARBA" id="ARBA00023157"/>
    </source>
</evidence>
<gene>
    <name evidence="5" type="ORF">BDA96_01G161900</name>
</gene>
<evidence type="ECO:0000313" key="5">
    <source>
        <dbReference type="EMBL" id="KAG0548378.1"/>
    </source>
</evidence>
<keyword evidence="1" id="KW-1015">Disulfide bond</keyword>
<evidence type="ECO:0000259" key="4">
    <source>
        <dbReference type="PROSITE" id="PS51485"/>
    </source>
</evidence>
<dbReference type="InterPro" id="IPR003245">
    <property type="entry name" value="Phytocyanin_dom"/>
</dbReference>
<keyword evidence="3" id="KW-0732">Signal</keyword>
<keyword evidence="2" id="KW-0325">Glycoprotein</keyword>
<dbReference type="PROSITE" id="PS51485">
    <property type="entry name" value="PHYTOCYANIN"/>
    <property type="match status" value="1"/>
</dbReference>
<feature type="domain" description="Phytocyanin" evidence="4">
    <location>
        <begin position="28"/>
        <end position="129"/>
    </location>
</feature>
<dbReference type="PANTHER" id="PTHR33021">
    <property type="entry name" value="BLUE COPPER PROTEIN"/>
    <property type="match status" value="1"/>
</dbReference>
<comment type="caution">
    <text evidence="5">The sequence shown here is derived from an EMBL/GenBank/DDBJ whole genome shotgun (WGS) entry which is preliminary data.</text>
</comment>
<dbReference type="InterPro" id="IPR008972">
    <property type="entry name" value="Cupredoxin"/>
</dbReference>
<dbReference type="PANTHER" id="PTHR33021:SF288">
    <property type="entry name" value="OS03G0648500 PROTEIN"/>
    <property type="match status" value="1"/>
</dbReference>
<evidence type="ECO:0000256" key="3">
    <source>
        <dbReference type="SAM" id="SignalP"/>
    </source>
</evidence>
<dbReference type="KEGG" id="sbi:8057233"/>
<evidence type="ECO:0000313" key="6">
    <source>
        <dbReference type="Proteomes" id="UP000807115"/>
    </source>
</evidence>
<proteinExistence type="predicted"/>
<feature type="chain" id="PRO_5037426695" description="Phytocyanin domain-containing protein" evidence="3">
    <location>
        <begin position="28"/>
        <end position="130"/>
    </location>
</feature>
<protein>
    <recommendedName>
        <fullName evidence="4">Phytocyanin domain-containing protein</fullName>
    </recommendedName>
</protein>